<evidence type="ECO:0000256" key="1">
    <source>
        <dbReference type="PIRSR" id="PIRSR601310-1"/>
    </source>
</evidence>
<reference evidence="6 8" key="2">
    <citation type="submission" date="2023-12" db="EMBL/GenBank/DDBJ databases">
        <title>Hybrid Genome Assemblies of Mycoplasma cynos and Mycoplasma felis isolated from Dogs and Cats with Infectious Respiratory Disease.</title>
        <authorList>
            <person name="Framst I."/>
            <person name="Cai H."/>
            <person name="Ramesh P."/>
            <person name="Maboni G."/>
        </authorList>
    </citation>
    <scope>NUCLEOTIDE SEQUENCE [LARGE SCALE GENOMIC DNA]</scope>
    <source>
        <strain evidence="6 8">30510</strain>
    </source>
</reference>
<dbReference type="Gene3D" id="3.30.428.10">
    <property type="entry name" value="HIT-like"/>
    <property type="match status" value="1"/>
</dbReference>
<organism evidence="5 7">
    <name type="scientific">Mycoplasmopsis cynos</name>
    <dbReference type="NCBI Taxonomy" id="171284"/>
    <lineage>
        <taxon>Bacteria</taxon>
        <taxon>Bacillati</taxon>
        <taxon>Mycoplasmatota</taxon>
        <taxon>Mycoplasmoidales</taxon>
        <taxon>Metamycoplasmataceae</taxon>
        <taxon>Mycoplasmopsis</taxon>
    </lineage>
</organism>
<evidence type="ECO:0000256" key="2">
    <source>
        <dbReference type="PIRSR" id="PIRSR601310-3"/>
    </source>
</evidence>
<evidence type="ECO:0000259" key="4">
    <source>
        <dbReference type="PROSITE" id="PS51084"/>
    </source>
</evidence>
<dbReference type="InterPro" id="IPR054919">
    <property type="entry name" value="M_plasma_HinT"/>
</dbReference>
<protein>
    <submittedName>
        <fullName evidence="6">HIT family protein</fullName>
        <ecNumber evidence="6">2.1.1.-</ecNumber>
    </submittedName>
    <submittedName>
        <fullName evidence="5">Histidine triad nucleotide-binding (HIT-like) protein</fullName>
        <ecNumber evidence="5">3.-.-.-</ecNumber>
    </submittedName>
</protein>
<dbReference type="InterPro" id="IPR011146">
    <property type="entry name" value="HIT-like"/>
</dbReference>
<keyword evidence="5" id="KW-0614">Plasmid</keyword>
<dbReference type="GO" id="GO:0032259">
    <property type="term" value="P:methylation"/>
    <property type="evidence" value="ECO:0007669"/>
    <property type="project" value="UniProtKB-KW"/>
</dbReference>
<evidence type="ECO:0000313" key="5">
    <source>
        <dbReference type="EMBL" id="VEU65103.1"/>
    </source>
</evidence>
<dbReference type="EC" id="3.-.-.-" evidence="5"/>
<dbReference type="PROSITE" id="PS00892">
    <property type="entry name" value="HIT_1"/>
    <property type="match status" value="1"/>
</dbReference>
<proteinExistence type="predicted"/>
<dbReference type="GeneID" id="74932393"/>
<keyword evidence="6" id="KW-0489">Methyltransferase</keyword>
<reference evidence="5 7" key="1">
    <citation type="submission" date="2019-01" db="EMBL/GenBank/DDBJ databases">
        <authorList>
            <consortium name="Pathogen Informatics"/>
        </authorList>
    </citation>
    <scope>NUCLEOTIDE SEQUENCE [LARGE SCALE GENOMIC DNA]</scope>
    <source>
        <strain evidence="5 7">NCTC10142</strain>
        <plasmid evidence="7">13</plasmid>
    </source>
</reference>
<evidence type="ECO:0000256" key="3">
    <source>
        <dbReference type="PROSITE-ProRule" id="PRU00464"/>
    </source>
</evidence>
<sequence>MSDSIFTKIIKRQAPADIIYEDDKVISIYDIKPNQPGHFLIIPKSPETNILENSEEDFLYAMKIARKLAAEYIKKNNCSGFKLVINTGQTAGQVVFHTHIHIIPYK</sequence>
<dbReference type="GO" id="GO:0008168">
    <property type="term" value="F:methyltransferase activity"/>
    <property type="evidence" value="ECO:0007669"/>
    <property type="project" value="UniProtKB-KW"/>
</dbReference>
<dbReference type="EC" id="2.1.1.-" evidence="6"/>
<gene>
    <name evidence="5" type="primary">MCYN0866</name>
    <name evidence="5" type="ORF">NCTC10142_00885</name>
    <name evidence="6" type="ORF">RRG46_00260</name>
</gene>
<name>A0A449AJC3_9BACT</name>
<dbReference type="PRINTS" id="PR00332">
    <property type="entry name" value="HISTRIAD"/>
</dbReference>
<evidence type="ECO:0000313" key="7">
    <source>
        <dbReference type="Proteomes" id="UP000289506"/>
    </source>
</evidence>
<dbReference type="NCBIfam" id="NF045834">
    <property type="entry name" value="M_plasma_HinT"/>
    <property type="match status" value="1"/>
</dbReference>
<dbReference type="InterPro" id="IPR019808">
    <property type="entry name" value="Histidine_triad_CS"/>
</dbReference>
<feature type="active site" description="Tele-AMP-histidine intermediate" evidence="1">
    <location>
        <position position="99"/>
    </location>
</feature>
<dbReference type="Proteomes" id="UP000289506">
    <property type="component" value="Plasmid 13"/>
</dbReference>
<feature type="short sequence motif" description="Histidine triad motif" evidence="2 3">
    <location>
        <begin position="97"/>
        <end position="101"/>
    </location>
</feature>
<dbReference type="PANTHER" id="PTHR23089">
    <property type="entry name" value="HISTIDINE TRIAD HIT PROTEIN"/>
    <property type="match status" value="1"/>
</dbReference>
<accession>A0A449AJC3</accession>
<dbReference type="InterPro" id="IPR001310">
    <property type="entry name" value="Histidine_triad_HIT"/>
</dbReference>
<dbReference type="Proteomes" id="UP001327314">
    <property type="component" value="Chromosome"/>
</dbReference>
<dbReference type="OMA" id="YRVVMNC"/>
<dbReference type="Pfam" id="PF01230">
    <property type="entry name" value="HIT"/>
    <property type="match status" value="1"/>
</dbReference>
<dbReference type="GO" id="GO:0016787">
    <property type="term" value="F:hydrolase activity"/>
    <property type="evidence" value="ECO:0007669"/>
    <property type="project" value="UniProtKB-KW"/>
</dbReference>
<geneLocation type="plasmid" evidence="5 7">
    <name>13</name>
</geneLocation>
<evidence type="ECO:0000313" key="8">
    <source>
        <dbReference type="Proteomes" id="UP001327314"/>
    </source>
</evidence>
<dbReference type="PROSITE" id="PS51084">
    <property type="entry name" value="HIT_2"/>
    <property type="match status" value="1"/>
</dbReference>
<dbReference type="EMBL" id="LR214986">
    <property type="protein sequence ID" value="VEU65103.1"/>
    <property type="molecule type" value="Genomic_DNA"/>
</dbReference>
<keyword evidence="6" id="KW-0808">Transferase</keyword>
<dbReference type="InterPro" id="IPR036265">
    <property type="entry name" value="HIT-like_sf"/>
</dbReference>
<feature type="domain" description="HIT" evidence="4">
    <location>
        <begin position="5"/>
        <end position="106"/>
    </location>
</feature>
<dbReference type="RefSeq" id="WP_015287718.1">
    <property type="nucleotide sequence ID" value="NZ_CP103991.1"/>
</dbReference>
<keyword evidence="5" id="KW-0378">Hydrolase</keyword>
<dbReference type="AlphaFoldDB" id="A0A449AJC3"/>
<dbReference type="EMBL" id="CP141046">
    <property type="protein sequence ID" value="WQQ19978.1"/>
    <property type="molecule type" value="Genomic_DNA"/>
</dbReference>
<dbReference type="SUPFAM" id="SSF54197">
    <property type="entry name" value="HIT-like"/>
    <property type="match status" value="1"/>
</dbReference>
<evidence type="ECO:0000313" key="6">
    <source>
        <dbReference type="EMBL" id="WQQ19978.1"/>
    </source>
</evidence>